<dbReference type="PANTHER" id="PTHR30472:SF1">
    <property type="entry name" value="FE(3+) DICITRATE TRANSPORT SYSTEM PERMEASE PROTEIN FECC-RELATED"/>
    <property type="match status" value="1"/>
</dbReference>
<keyword evidence="4" id="KW-1003">Cell membrane</keyword>
<evidence type="ECO:0000256" key="6">
    <source>
        <dbReference type="ARBA" id="ARBA00022989"/>
    </source>
</evidence>
<dbReference type="GO" id="GO:0033214">
    <property type="term" value="P:siderophore-iron import into cell"/>
    <property type="evidence" value="ECO:0007669"/>
    <property type="project" value="TreeGrafter"/>
</dbReference>
<dbReference type="PANTHER" id="PTHR30472">
    <property type="entry name" value="FERRIC ENTEROBACTIN TRANSPORT SYSTEM PERMEASE PROTEIN"/>
    <property type="match status" value="1"/>
</dbReference>
<evidence type="ECO:0000256" key="7">
    <source>
        <dbReference type="ARBA" id="ARBA00023136"/>
    </source>
</evidence>
<organism evidence="9 10">
    <name type="scientific">Actinomyces viscosus</name>
    <dbReference type="NCBI Taxonomy" id="1656"/>
    <lineage>
        <taxon>Bacteria</taxon>
        <taxon>Bacillati</taxon>
        <taxon>Actinomycetota</taxon>
        <taxon>Actinomycetes</taxon>
        <taxon>Actinomycetales</taxon>
        <taxon>Actinomycetaceae</taxon>
        <taxon>Actinomyces</taxon>
    </lineage>
</organism>
<reference evidence="9 10" key="1">
    <citation type="submission" date="2018-12" db="EMBL/GenBank/DDBJ databases">
        <authorList>
            <consortium name="Pathogen Informatics"/>
        </authorList>
    </citation>
    <scope>NUCLEOTIDE SEQUENCE [LARGE SCALE GENOMIC DNA]</scope>
    <source>
        <strain evidence="9 10">NCTC10951</strain>
    </source>
</reference>
<dbReference type="FunFam" id="1.10.3470.10:FF:000001">
    <property type="entry name" value="Vitamin B12 ABC transporter permease BtuC"/>
    <property type="match status" value="1"/>
</dbReference>
<dbReference type="GO" id="GO:0022857">
    <property type="term" value="F:transmembrane transporter activity"/>
    <property type="evidence" value="ECO:0007669"/>
    <property type="project" value="InterPro"/>
</dbReference>
<evidence type="ECO:0000256" key="2">
    <source>
        <dbReference type="ARBA" id="ARBA00007935"/>
    </source>
</evidence>
<feature type="transmembrane region" description="Helical" evidence="8">
    <location>
        <begin position="131"/>
        <end position="150"/>
    </location>
</feature>
<feature type="transmembrane region" description="Helical" evidence="8">
    <location>
        <begin position="75"/>
        <end position="92"/>
    </location>
</feature>
<keyword evidence="6 8" id="KW-1133">Transmembrane helix</keyword>
<dbReference type="Proteomes" id="UP000268658">
    <property type="component" value="Chromosome"/>
</dbReference>
<protein>
    <submittedName>
        <fullName evidence="9">Probable siderophore transport system permease protein yfiZ</fullName>
    </submittedName>
</protein>
<dbReference type="GO" id="GO:0005886">
    <property type="term" value="C:plasma membrane"/>
    <property type="evidence" value="ECO:0007669"/>
    <property type="project" value="UniProtKB-SubCell"/>
</dbReference>
<comment type="subcellular location">
    <subcellularLocation>
        <location evidence="1">Cell membrane</location>
        <topology evidence="1">Multi-pass membrane protein</topology>
    </subcellularLocation>
</comment>
<evidence type="ECO:0000256" key="5">
    <source>
        <dbReference type="ARBA" id="ARBA00022692"/>
    </source>
</evidence>
<evidence type="ECO:0000256" key="8">
    <source>
        <dbReference type="SAM" id="Phobius"/>
    </source>
</evidence>
<proteinExistence type="inferred from homology"/>
<sequence>MSTSTAQAVTGTGAGRQLRRCLAALALLTALAVIAALCSIAFGSRIVGFGEIVGGLTGSRSDIGALVVAERVPRTVVALVAGAALGVSGALMQAVTRNPIADPGILGVNTGASLAILIGVAFLGISGASQFLWFALIGAAATAVLVYTIGSLGPGGPTPVKLALAGVAMSAALSCVISAVMLPLAQGLDDYRFWQMGSLGRGTWGSLTTIAPFLAVATLLAVLVASPLNSLALGEEMAIGLGVNVTLTRLAAAGAGVLLCSAVTAVVGPIGFVGLMVPHTVRMLCGPDHRWLLPLSALCGADLLTLSDVLGRIVSRPSAALPVAVVTAFVGAPILIMIARGAKVREL</sequence>
<dbReference type="InterPro" id="IPR037294">
    <property type="entry name" value="ABC_BtuC-like"/>
</dbReference>
<evidence type="ECO:0000256" key="3">
    <source>
        <dbReference type="ARBA" id="ARBA00022448"/>
    </source>
</evidence>
<accession>A0A448PNK7</accession>
<dbReference type="AlphaFoldDB" id="A0A448PNK7"/>
<feature type="transmembrane region" description="Helical" evidence="8">
    <location>
        <begin position="319"/>
        <end position="339"/>
    </location>
</feature>
<dbReference type="Gene3D" id="1.10.3470.10">
    <property type="entry name" value="ABC transporter involved in vitamin B12 uptake, BtuC"/>
    <property type="match status" value="1"/>
</dbReference>
<dbReference type="InterPro" id="IPR000522">
    <property type="entry name" value="ABC_transptr_permease_BtuC"/>
</dbReference>
<evidence type="ECO:0000256" key="4">
    <source>
        <dbReference type="ARBA" id="ARBA00022475"/>
    </source>
</evidence>
<feature type="transmembrane region" description="Helical" evidence="8">
    <location>
        <begin position="204"/>
        <end position="229"/>
    </location>
</feature>
<dbReference type="Pfam" id="PF01032">
    <property type="entry name" value="FecCD"/>
    <property type="match status" value="1"/>
</dbReference>
<feature type="transmembrane region" description="Helical" evidence="8">
    <location>
        <begin position="250"/>
        <end position="277"/>
    </location>
</feature>
<keyword evidence="3" id="KW-0813">Transport</keyword>
<keyword evidence="7 8" id="KW-0472">Membrane</keyword>
<feature type="transmembrane region" description="Helical" evidence="8">
    <location>
        <begin position="104"/>
        <end position="125"/>
    </location>
</feature>
<dbReference type="KEGG" id="avc:NCTC10951_02362"/>
<feature type="transmembrane region" description="Helical" evidence="8">
    <location>
        <begin position="21"/>
        <end position="42"/>
    </location>
</feature>
<feature type="transmembrane region" description="Helical" evidence="8">
    <location>
        <begin position="162"/>
        <end position="184"/>
    </location>
</feature>
<dbReference type="SUPFAM" id="SSF81345">
    <property type="entry name" value="ABC transporter involved in vitamin B12 uptake, BtuC"/>
    <property type="match status" value="1"/>
</dbReference>
<evidence type="ECO:0000313" key="9">
    <source>
        <dbReference type="EMBL" id="VEI17766.1"/>
    </source>
</evidence>
<name>A0A448PNK7_ACTVI</name>
<evidence type="ECO:0000256" key="1">
    <source>
        <dbReference type="ARBA" id="ARBA00004651"/>
    </source>
</evidence>
<comment type="similarity">
    <text evidence="2">Belongs to the binding-protein-dependent transport system permease family. FecCD subfamily.</text>
</comment>
<dbReference type="EMBL" id="LR134477">
    <property type="protein sequence ID" value="VEI17766.1"/>
    <property type="molecule type" value="Genomic_DNA"/>
</dbReference>
<dbReference type="CDD" id="cd06550">
    <property type="entry name" value="TM_ABC_iron-siderophores_like"/>
    <property type="match status" value="1"/>
</dbReference>
<gene>
    <name evidence="9" type="primary">yfiZ</name>
    <name evidence="9" type="ORF">NCTC10951_02362</name>
</gene>
<evidence type="ECO:0000313" key="10">
    <source>
        <dbReference type="Proteomes" id="UP000268658"/>
    </source>
</evidence>
<keyword evidence="5 8" id="KW-0812">Transmembrane</keyword>
<dbReference type="RefSeq" id="WP_232023052.1">
    <property type="nucleotide sequence ID" value="NZ_JASPER010000049.1"/>
</dbReference>